<evidence type="ECO:0000313" key="2">
    <source>
        <dbReference type="EMBL" id="SBP79312.1"/>
    </source>
</evidence>
<name>A0A1A8CHP0_NOTKA</name>
<accession>A0A1A8CHP0</accession>
<feature type="region of interest" description="Disordered" evidence="1">
    <location>
        <begin position="50"/>
        <end position="69"/>
    </location>
</feature>
<dbReference type="AlphaFoldDB" id="A0A1A8CHP0"/>
<organism evidence="2">
    <name type="scientific">Nothobranchius kadleci</name>
    <name type="common">African annual killifish</name>
    <dbReference type="NCBI Taxonomy" id="1051664"/>
    <lineage>
        <taxon>Eukaryota</taxon>
        <taxon>Metazoa</taxon>
        <taxon>Chordata</taxon>
        <taxon>Craniata</taxon>
        <taxon>Vertebrata</taxon>
        <taxon>Euteleostomi</taxon>
        <taxon>Actinopterygii</taxon>
        <taxon>Neopterygii</taxon>
        <taxon>Teleostei</taxon>
        <taxon>Neoteleostei</taxon>
        <taxon>Acanthomorphata</taxon>
        <taxon>Ovalentaria</taxon>
        <taxon>Atherinomorphae</taxon>
        <taxon>Cyprinodontiformes</taxon>
        <taxon>Nothobranchiidae</taxon>
        <taxon>Nothobranchius</taxon>
    </lineage>
</organism>
<proteinExistence type="predicted"/>
<dbReference type="EMBL" id="HADZ01015371">
    <property type="protein sequence ID" value="SBP79312.1"/>
    <property type="molecule type" value="Transcribed_RNA"/>
</dbReference>
<feature type="non-terminal residue" evidence="2">
    <location>
        <position position="1"/>
    </location>
</feature>
<gene>
    <name evidence="2" type="primary">CU302316.1</name>
</gene>
<sequence>VKRPACSHFLSALEASVHAFNGEKLKLIHSKPAALRVVYYKRAFTEPPPEEACTPPVPSHPVLQHPLTPAGGSNPVAAWPALIGCSVTIETKS</sequence>
<reference evidence="2" key="1">
    <citation type="submission" date="2016-05" db="EMBL/GenBank/DDBJ databases">
        <authorList>
            <person name="Lavstsen T."/>
            <person name="Jespersen J.S."/>
        </authorList>
    </citation>
    <scope>NUCLEOTIDE SEQUENCE</scope>
    <source>
        <tissue evidence="2">Brain</tissue>
    </source>
</reference>
<protein>
    <submittedName>
        <fullName evidence="2">Uncharacterized protein</fullName>
    </submittedName>
</protein>
<reference evidence="2" key="2">
    <citation type="submission" date="2016-06" db="EMBL/GenBank/DDBJ databases">
        <title>The genome of a short-lived fish provides insights into sex chromosome evolution and the genetic control of aging.</title>
        <authorList>
            <person name="Reichwald K."/>
            <person name="Felder M."/>
            <person name="Petzold A."/>
            <person name="Koch P."/>
            <person name="Groth M."/>
            <person name="Platzer M."/>
        </authorList>
    </citation>
    <scope>NUCLEOTIDE SEQUENCE</scope>
    <source>
        <tissue evidence="2">Brain</tissue>
    </source>
</reference>
<evidence type="ECO:0000256" key="1">
    <source>
        <dbReference type="SAM" id="MobiDB-lite"/>
    </source>
</evidence>